<comment type="caution">
    <text evidence="2">The sequence shown here is derived from an EMBL/GenBank/DDBJ whole genome shotgun (WGS) entry which is preliminary data.</text>
</comment>
<evidence type="ECO:0000313" key="3">
    <source>
        <dbReference type="Proteomes" id="UP001418222"/>
    </source>
</evidence>
<protein>
    <submittedName>
        <fullName evidence="2">Uncharacterized protein</fullName>
    </submittedName>
</protein>
<dbReference type="EMBL" id="JBBWWQ010000001">
    <property type="protein sequence ID" value="KAK8957724.1"/>
    <property type="molecule type" value="Genomic_DNA"/>
</dbReference>
<keyword evidence="3" id="KW-1185">Reference proteome</keyword>
<dbReference type="AlphaFoldDB" id="A0AAP0C4P6"/>
<organism evidence="2 3">
    <name type="scientific">Platanthera zijinensis</name>
    <dbReference type="NCBI Taxonomy" id="2320716"/>
    <lineage>
        <taxon>Eukaryota</taxon>
        <taxon>Viridiplantae</taxon>
        <taxon>Streptophyta</taxon>
        <taxon>Embryophyta</taxon>
        <taxon>Tracheophyta</taxon>
        <taxon>Spermatophyta</taxon>
        <taxon>Magnoliopsida</taxon>
        <taxon>Liliopsida</taxon>
        <taxon>Asparagales</taxon>
        <taxon>Orchidaceae</taxon>
        <taxon>Orchidoideae</taxon>
        <taxon>Orchideae</taxon>
        <taxon>Orchidinae</taxon>
        <taxon>Platanthera</taxon>
    </lineage>
</organism>
<sequence length="159" mass="18379">MRLQAREKSSREIAHGKKRNREERRYAAEKDRDSRDSSIPRSTKSSVGKKSRRDCSFTLLAAGSEEQQPELHRRRPDLCVRKKNSGDGSFPLPDREPRRQEKNRDQHRNGAGRIAHGKIARAENLTERTVTLRMLGLLRSKYSTMPHLSMKYVFIVLPA</sequence>
<accession>A0AAP0C4P6</accession>
<evidence type="ECO:0000313" key="2">
    <source>
        <dbReference type="EMBL" id="KAK8957724.1"/>
    </source>
</evidence>
<dbReference type="Proteomes" id="UP001418222">
    <property type="component" value="Unassembled WGS sequence"/>
</dbReference>
<gene>
    <name evidence="2" type="ORF">KSP39_PZI000748</name>
</gene>
<name>A0AAP0C4P6_9ASPA</name>
<feature type="region of interest" description="Disordered" evidence="1">
    <location>
        <begin position="1"/>
        <end position="116"/>
    </location>
</feature>
<proteinExistence type="predicted"/>
<reference evidence="2 3" key="1">
    <citation type="journal article" date="2022" name="Nat. Plants">
        <title>Genomes of leafy and leafless Platanthera orchids illuminate the evolution of mycoheterotrophy.</title>
        <authorList>
            <person name="Li M.H."/>
            <person name="Liu K.W."/>
            <person name="Li Z."/>
            <person name="Lu H.C."/>
            <person name="Ye Q.L."/>
            <person name="Zhang D."/>
            <person name="Wang J.Y."/>
            <person name="Li Y.F."/>
            <person name="Zhong Z.M."/>
            <person name="Liu X."/>
            <person name="Yu X."/>
            <person name="Liu D.K."/>
            <person name="Tu X.D."/>
            <person name="Liu B."/>
            <person name="Hao Y."/>
            <person name="Liao X.Y."/>
            <person name="Jiang Y.T."/>
            <person name="Sun W.H."/>
            <person name="Chen J."/>
            <person name="Chen Y.Q."/>
            <person name="Ai Y."/>
            <person name="Zhai J.W."/>
            <person name="Wu S.S."/>
            <person name="Zhou Z."/>
            <person name="Hsiao Y.Y."/>
            <person name="Wu W.L."/>
            <person name="Chen Y.Y."/>
            <person name="Lin Y.F."/>
            <person name="Hsu J.L."/>
            <person name="Li C.Y."/>
            <person name="Wang Z.W."/>
            <person name="Zhao X."/>
            <person name="Zhong W.Y."/>
            <person name="Ma X.K."/>
            <person name="Ma L."/>
            <person name="Huang J."/>
            <person name="Chen G.Z."/>
            <person name="Huang M.Z."/>
            <person name="Huang L."/>
            <person name="Peng D.H."/>
            <person name="Luo Y.B."/>
            <person name="Zou S.Q."/>
            <person name="Chen S.P."/>
            <person name="Lan S."/>
            <person name="Tsai W.C."/>
            <person name="Van de Peer Y."/>
            <person name="Liu Z.J."/>
        </authorList>
    </citation>
    <scope>NUCLEOTIDE SEQUENCE [LARGE SCALE GENOMIC DNA]</scope>
    <source>
        <strain evidence="2">Lor287</strain>
    </source>
</reference>
<feature type="compositionally biased region" description="Basic and acidic residues" evidence="1">
    <location>
        <begin position="93"/>
        <end position="108"/>
    </location>
</feature>
<feature type="compositionally biased region" description="Basic and acidic residues" evidence="1">
    <location>
        <begin position="1"/>
        <end position="38"/>
    </location>
</feature>
<evidence type="ECO:0000256" key="1">
    <source>
        <dbReference type="SAM" id="MobiDB-lite"/>
    </source>
</evidence>